<protein>
    <recommendedName>
        <fullName evidence="7">RING-type domain-containing protein</fullName>
    </recommendedName>
</protein>
<dbReference type="Proteomes" id="UP000654075">
    <property type="component" value="Unassembled WGS sequence"/>
</dbReference>
<reference evidence="8" key="1">
    <citation type="submission" date="2021-02" db="EMBL/GenBank/DDBJ databases">
        <authorList>
            <person name="Dougan E. K."/>
            <person name="Rhodes N."/>
            <person name="Thang M."/>
            <person name="Chan C."/>
        </authorList>
    </citation>
    <scope>NUCLEOTIDE SEQUENCE</scope>
</reference>
<evidence type="ECO:0000256" key="6">
    <source>
        <dbReference type="SAM" id="SignalP"/>
    </source>
</evidence>
<sequence length="639" mass="69204">MGVRLALTLCLLDVRHGLGNDLAFEAGEEPSKARLQPLETPFLRQLVGQRETPSRQMTQSPCEPISTCYRCAMLFPICAWCASSGTCRSPPSELQVQSSLVKVAYSRAEFNSSYRQLWSGGNTAIVEDASCGAWIYGQTSCSAEDACKIMSPSGCGYCIGNRQEFGGCGFCLNQGPGRPGTCLPGIRSGKFVFSQEANPDNHCLSSDSLEADHQRSSTGETFSPVAFPVVGHPVVVQNAWLYGGGEAGAACIQKCKMAQAQHTSLEGVIFVGDMSQNISYEANSKCSWEIWPASWKSGGTLRLELRMISFRTMYDTVLVFALDRQERSNSEPSSIPLPNDSILSVSCPSYEMVSGWPSHCATATVEATSPVMIVFQSFGGQPVINSFGAWQLSWLYTPPVLITTGTTSASASVLSSEPSWYSNGSSGELPISWFILLMIPLVFCVGVFAAGLRIGLGARATDGRPLARQLQAASTLPEAPLEAPVDMNALENAMPRCRPRIIGCPVVPEEGVQFWEQQQKQQALAQEEGDAHSDIFGICSVCLTDFCRGDVFRQLPCGHDFHKTCIDMWLGRKGYCPICRRPVVSSASTAAEANSSLTSMSSVNQLADLSPSDLLRLRGAQQSQRELDAGQNMQMARWL</sequence>
<feature type="domain" description="RING-type" evidence="7">
    <location>
        <begin position="539"/>
        <end position="580"/>
    </location>
</feature>
<keyword evidence="6" id="KW-0732">Signal</keyword>
<name>A0A813GIA8_POLGL</name>
<dbReference type="GO" id="GO:0008270">
    <property type="term" value="F:zinc ion binding"/>
    <property type="evidence" value="ECO:0007669"/>
    <property type="project" value="UniProtKB-KW"/>
</dbReference>
<feature type="chain" id="PRO_5032494611" description="RING-type domain-containing protein" evidence="6">
    <location>
        <begin position="20"/>
        <end position="639"/>
    </location>
</feature>
<dbReference type="InterPro" id="IPR001841">
    <property type="entry name" value="Znf_RING"/>
</dbReference>
<keyword evidence="5" id="KW-0472">Membrane</keyword>
<evidence type="ECO:0000256" key="5">
    <source>
        <dbReference type="SAM" id="Phobius"/>
    </source>
</evidence>
<dbReference type="GO" id="GO:0061630">
    <property type="term" value="F:ubiquitin protein ligase activity"/>
    <property type="evidence" value="ECO:0007669"/>
    <property type="project" value="TreeGrafter"/>
</dbReference>
<dbReference type="PANTHER" id="PTHR45931:SF3">
    <property type="entry name" value="RING ZINC FINGER-CONTAINING PROTEIN"/>
    <property type="match status" value="1"/>
</dbReference>
<dbReference type="PROSITE" id="PS50089">
    <property type="entry name" value="ZF_RING_2"/>
    <property type="match status" value="1"/>
</dbReference>
<dbReference type="SUPFAM" id="SSF57850">
    <property type="entry name" value="RING/U-box"/>
    <property type="match status" value="1"/>
</dbReference>
<dbReference type="InterPro" id="IPR051834">
    <property type="entry name" value="RING_finger_E3_ligase"/>
</dbReference>
<dbReference type="InterPro" id="IPR013083">
    <property type="entry name" value="Znf_RING/FYVE/PHD"/>
</dbReference>
<feature type="signal peptide" evidence="6">
    <location>
        <begin position="1"/>
        <end position="19"/>
    </location>
</feature>
<gene>
    <name evidence="8" type="ORF">PGLA1383_LOCUS39856</name>
</gene>
<dbReference type="SMART" id="SM00184">
    <property type="entry name" value="RING"/>
    <property type="match status" value="1"/>
</dbReference>
<dbReference type="EMBL" id="CAJNNV010027969">
    <property type="protein sequence ID" value="CAE8622412.1"/>
    <property type="molecule type" value="Genomic_DNA"/>
</dbReference>
<comment type="caution">
    <text evidence="8">The sequence shown here is derived from an EMBL/GenBank/DDBJ whole genome shotgun (WGS) entry which is preliminary data.</text>
</comment>
<feature type="transmembrane region" description="Helical" evidence="5">
    <location>
        <begin position="431"/>
        <end position="456"/>
    </location>
</feature>
<evidence type="ECO:0000256" key="3">
    <source>
        <dbReference type="ARBA" id="ARBA00022833"/>
    </source>
</evidence>
<evidence type="ECO:0000313" key="8">
    <source>
        <dbReference type="EMBL" id="CAE8622412.1"/>
    </source>
</evidence>
<evidence type="ECO:0000313" key="9">
    <source>
        <dbReference type="Proteomes" id="UP000654075"/>
    </source>
</evidence>
<keyword evidence="5" id="KW-1133">Transmembrane helix</keyword>
<proteinExistence type="predicted"/>
<keyword evidence="1" id="KW-0479">Metal-binding</keyword>
<keyword evidence="2 4" id="KW-0863">Zinc-finger</keyword>
<dbReference type="GO" id="GO:0006511">
    <property type="term" value="P:ubiquitin-dependent protein catabolic process"/>
    <property type="evidence" value="ECO:0007669"/>
    <property type="project" value="TreeGrafter"/>
</dbReference>
<evidence type="ECO:0000256" key="2">
    <source>
        <dbReference type="ARBA" id="ARBA00022771"/>
    </source>
</evidence>
<evidence type="ECO:0000256" key="4">
    <source>
        <dbReference type="PROSITE-ProRule" id="PRU00175"/>
    </source>
</evidence>
<dbReference type="GO" id="GO:0005634">
    <property type="term" value="C:nucleus"/>
    <property type="evidence" value="ECO:0007669"/>
    <property type="project" value="TreeGrafter"/>
</dbReference>
<dbReference type="AlphaFoldDB" id="A0A813GIA8"/>
<dbReference type="OrthoDB" id="8062037at2759"/>
<dbReference type="Gene3D" id="3.30.40.10">
    <property type="entry name" value="Zinc/RING finger domain, C3HC4 (zinc finger)"/>
    <property type="match status" value="1"/>
</dbReference>
<dbReference type="PANTHER" id="PTHR45931">
    <property type="entry name" value="SI:CH211-59O9.10"/>
    <property type="match status" value="1"/>
</dbReference>
<keyword evidence="9" id="KW-1185">Reference proteome</keyword>
<keyword evidence="5" id="KW-0812">Transmembrane</keyword>
<evidence type="ECO:0000259" key="7">
    <source>
        <dbReference type="PROSITE" id="PS50089"/>
    </source>
</evidence>
<accession>A0A813GIA8</accession>
<dbReference type="Pfam" id="PF13639">
    <property type="entry name" value="zf-RING_2"/>
    <property type="match status" value="1"/>
</dbReference>
<keyword evidence="3" id="KW-0862">Zinc</keyword>
<organism evidence="8 9">
    <name type="scientific">Polarella glacialis</name>
    <name type="common">Dinoflagellate</name>
    <dbReference type="NCBI Taxonomy" id="89957"/>
    <lineage>
        <taxon>Eukaryota</taxon>
        <taxon>Sar</taxon>
        <taxon>Alveolata</taxon>
        <taxon>Dinophyceae</taxon>
        <taxon>Suessiales</taxon>
        <taxon>Suessiaceae</taxon>
        <taxon>Polarella</taxon>
    </lineage>
</organism>
<evidence type="ECO:0000256" key="1">
    <source>
        <dbReference type="ARBA" id="ARBA00022723"/>
    </source>
</evidence>